<dbReference type="PANTHER" id="PTHR24148:SF78">
    <property type="entry name" value="HETEROKARYON INCOMPATIBILITY DOMAIN-CONTAINING PROTEIN"/>
    <property type="match status" value="1"/>
</dbReference>
<dbReference type="PANTHER" id="PTHR24148">
    <property type="entry name" value="ANKYRIN REPEAT DOMAIN-CONTAINING PROTEIN 39 HOMOLOG-RELATED"/>
    <property type="match status" value="1"/>
</dbReference>
<dbReference type="InterPro" id="IPR011990">
    <property type="entry name" value="TPR-like_helical_dom_sf"/>
</dbReference>
<accession>A0A9P9IZT8</accession>
<dbReference type="InterPro" id="IPR010730">
    <property type="entry name" value="HET"/>
</dbReference>
<dbReference type="Proteomes" id="UP000738349">
    <property type="component" value="Unassembled WGS sequence"/>
</dbReference>
<dbReference type="InterPro" id="IPR002110">
    <property type="entry name" value="Ankyrin_rpt"/>
</dbReference>
<feature type="non-terminal residue" evidence="4">
    <location>
        <position position="667"/>
    </location>
</feature>
<feature type="coiled-coil region" evidence="2">
    <location>
        <begin position="489"/>
        <end position="519"/>
    </location>
</feature>
<keyword evidence="5" id="KW-1185">Reference proteome</keyword>
<organism evidence="4 5">
    <name type="scientific">Dactylonectria macrodidyma</name>
    <dbReference type="NCBI Taxonomy" id="307937"/>
    <lineage>
        <taxon>Eukaryota</taxon>
        <taxon>Fungi</taxon>
        <taxon>Dikarya</taxon>
        <taxon>Ascomycota</taxon>
        <taxon>Pezizomycotina</taxon>
        <taxon>Sordariomycetes</taxon>
        <taxon>Hypocreomycetidae</taxon>
        <taxon>Hypocreales</taxon>
        <taxon>Nectriaceae</taxon>
        <taxon>Dactylonectria</taxon>
    </lineage>
</organism>
<dbReference type="Pfam" id="PF06985">
    <property type="entry name" value="HET"/>
    <property type="match status" value="1"/>
</dbReference>
<dbReference type="OrthoDB" id="194358at2759"/>
<dbReference type="SMART" id="SM00248">
    <property type="entry name" value="ANK"/>
    <property type="match status" value="3"/>
</dbReference>
<dbReference type="SUPFAM" id="SSF48452">
    <property type="entry name" value="TPR-like"/>
    <property type="match status" value="1"/>
</dbReference>
<dbReference type="AlphaFoldDB" id="A0A9P9IZT8"/>
<evidence type="ECO:0000259" key="3">
    <source>
        <dbReference type="Pfam" id="PF06985"/>
    </source>
</evidence>
<sequence length="667" mass="74743">MSSYCYSSLPEGSIRLLRLLPHQDERSPIQCQLFDLTLMDSETTYPYEALSYVWGSEDNRQSISVDNCDLHIGANLHAALSHLRDRFLERIIWVDAICINQGDSNEKGQQVLSMARIYAKASCVIVWLGEAAADSDQALEDVRIAAAKQSTKSSMNETNQQAILTLLHRSWFQRIWVLQEVAAARHVLIKCGPTEIDGYAFCSGLSASKLSYATCPDLQALIRSVTYLIRGAIFRPRCAAGGSGRFSLDIRPLSELVEMYHTRKATERHDKVYALLGMSSDDPSAAGLLADYKIPWRQLFQQLVNFFLSERVSVDTWDDKEMAVIQGKGRVLGEVSLVERDTAWEDRQTVEITWRNSYIKEEWVSRWTFQASAKSIQVGDAVCLLQGTSRPTIVRLCNCYWAVIMIAVPPTDDLRAKSGGIKWSELLRSITAFPHDFLLVWDWDMRPDEPNHEAYEYFISNQVLNSCKTEDHLHNATRLGNIGLVLQDMQRYEEAENHLRKAMEVFEEALRSMESLELTYEDQGERKSGVKNVELVVGLLVKVEGGWPLLRWAAEDGHEAVVKLLLGKANPNFKDEDGRTPVLWAATNGHDVVVKLLLSTGKVGLNAKDKGGRTPLLWAAKNGHQTVVKLLLDTGRVDPDAKDGGEVKGGRGRTPLLWAAEGGHEAV</sequence>
<name>A0A9P9IZT8_9HYPO</name>
<dbReference type="Gene3D" id="1.25.40.20">
    <property type="entry name" value="Ankyrin repeat-containing domain"/>
    <property type="match status" value="1"/>
</dbReference>
<feature type="repeat" description="ANK" evidence="1">
    <location>
        <begin position="577"/>
        <end position="601"/>
    </location>
</feature>
<dbReference type="InterPro" id="IPR052895">
    <property type="entry name" value="HetReg/Transcr_Mod"/>
</dbReference>
<gene>
    <name evidence="4" type="ORF">EDB81DRAFT_691463</name>
</gene>
<evidence type="ECO:0000313" key="4">
    <source>
        <dbReference type="EMBL" id="KAH7141999.1"/>
    </source>
</evidence>
<comment type="caution">
    <text evidence="4">The sequence shown here is derived from an EMBL/GenBank/DDBJ whole genome shotgun (WGS) entry which is preliminary data.</text>
</comment>
<dbReference type="SUPFAM" id="SSF48403">
    <property type="entry name" value="Ankyrin repeat"/>
    <property type="match status" value="1"/>
</dbReference>
<proteinExistence type="predicted"/>
<dbReference type="EMBL" id="JAGMUV010000010">
    <property type="protein sequence ID" value="KAH7141999.1"/>
    <property type="molecule type" value="Genomic_DNA"/>
</dbReference>
<dbReference type="Pfam" id="PF13374">
    <property type="entry name" value="TPR_10"/>
    <property type="match status" value="1"/>
</dbReference>
<keyword evidence="2" id="KW-0175">Coiled coil</keyword>
<evidence type="ECO:0000256" key="1">
    <source>
        <dbReference type="PROSITE-ProRule" id="PRU00023"/>
    </source>
</evidence>
<keyword evidence="1" id="KW-0040">ANK repeat</keyword>
<dbReference type="PROSITE" id="PS50297">
    <property type="entry name" value="ANK_REP_REGION"/>
    <property type="match status" value="2"/>
</dbReference>
<protein>
    <submittedName>
        <fullName evidence="4">Heterokaryon incompatibility protein-domain-containing protein</fullName>
    </submittedName>
</protein>
<dbReference type="Pfam" id="PF12796">
    <property type="entry name" value="Ank_2"/>
    <property type="match status" value="1"/>
</dbReference>
<dbReference type="Gene3D" id="1.25.40.10">
    <property type="entry name" value="Tetratricopeptide repeat domain"/>
    <property type="match status" value="1"/>
</dbReference>
<reference evidence="4" key="1">
    <citation type="journal article" date="2021" name="Nat. Commun.">
        <title>Genetic determinants of endophytism in the Arabidopsis root mycobiome.</title>
        <authorList>
            <person name="Mesny F."/>
            <person name="Miyauchi S."/>
            <person name="Thiergart T."/>
            <person name="Pickel B."/>
            <person name="Atanasova L."/>
            <person name="Karlsson M."/>
            <person name="Huettel B."/>
            <person name="Barry K.W."/>
            <person name="Haridas S."/>
            <person name="Chen C."/>
            <person name="Bauer D."/>
            <person name="Andreopoulos W."/>
            <person name="Pangilinan J."/>
            <person name="LaButti K."/>
            <person name="Riley R."/>
            <person name="Lipzen A."/>
            <person name="Clum A."/>
            <person name="Drula E."/>
            <person name="Henrissat B."/>
            <person name="Kohler A."/>
            <person name="Grigoriev I.V."/>
            <person name="Martin F.M."/>
            <person name="Hacquard S."/>
        </authorList>
    </citation>
    <scope>NUCLEOTIDE SEQUENCE</scope>
    <source>
        <strain evidence="4">MPI-CAGE-AT-0147</strain>
    </source>
</reference>
<evidence type="ECO:0000313" key="5">
    <source>
        <dbReference type="Proteomes" id="UP000738349"/>
    </source>
</evidence>
<evidence type="ECO:0000256" key="2">
    <source>
        <dbReference type="SAM" id="Coils"/>
    </source>
</evidence>
<dbReference type="InterPro" id="IPR036770">
    <property type="entry name" value="Ankyrin_rpt-contain_sf"/>
</dbReference>
<feature type="domain" description="Heterokaryon incompatibility" evidence="3">
    <location>
        <begin position="47"/>
        <end position="180"/>
    </location>
</feature>
<dbReference type="PROSITE" id="PS50088">
    <property type="entry name" value="ANK_REPEAT"/>
    <property type="match status" value="2"/>
</dbReference>
<feature type="repeat" description="ANK" evidence="1">
    <location>
        <begin position="611"/>
        <end position="635"/>
    </location>
</feature>